<dbReference type="AlphaFoldDB" id="A0A7W8K004"/>
<name>A0A7W8K004_9DEIO</name>
<accession>A0A7W8K004</accession>
<proteinExistence type="predicted"/>
<dbReference type="RefSeq" id="WP_184138310.1">
    <property type="nucleotide sequence ID" value="NZ_JACHFL010000038.1"/>
</dbReference>
<gene>
    <name evidence="1" type="ORF">HNQ08_005481</name>
</gene>
<organism evidence="1 2">
    <name type="scientific">Deinococcus humi</name>
    <dbReference type="NCBI Taxonomy" id="662880"/>
    <lineage>
        <taxon>Bacteria</taxon>
        <taxon>Thermotogati</taxon>
        <taxon>Deinococcota</taxon>
        <taxon>Deinococci</taxon>
        <taxon>Deinococcales</taxon>
        <taxon>Deinococcaceae</taxon>
        <taxon>Deinococcus</taxon>
    </lineage>
</organism>
<evidence type="ECO:0000313" key="2">
    <source>
        <dbReference type="Proteomes" id="UP000552709"/>
    </source>
</evidence>
<protein>
    <submittedName>
        <fullName evidence="1">Uncharacterized protein</fullName>
    </submittedName>
</protein>
<sequence>MKTAASVEQFAISLKNGKIGPFRMQTTRDEIETQLCDQDLWRNEDGSLGGDGLEMFFDETSSLLVRVKVRFYQWAPEQAWTKVLNIVWLDWLAQASLLEVEKGLESMEVGFRSIVYTDESKGVLTLKGGTSVLVVFGQEGTIDSLHLDFSPRYNELVLMKSMTSYRV</sequence>
<keyword evidence="2" id="KW-1185">Reference proteome</keyword>
<dbReference type="Proteomes" id="UP000552709">
    <property type="component" value="Unassembled WGS sequence"/>
</dbReference>
<dbReference type="EMBL" id="JACHFL010000038">
    <property type="protein sequence ID" value="MBB5366352.1"/>
    <property type="molecule type" value="Genomic_DNA"/>
</dbReference>
<reference evidence="1 2" key="1">
    <citation type="submission" date="2020-08" db="EMBL/GenBank/DDBJ databases">
        <title>Genomic Encyclopedia of Type Strains, Phase IV (KMG-IV): sequencing the most valuable type-strain genomes for metagenomic binning, comparative biology and taxonomic classification.</title>
        <authorList>
            <person name="Goeker M."/>
        </authorList>
    </citation>
    <scope>NUCLEOTIDE SEQUENCE [LARGE SCALE GENOMIC DNA]</scope>
    <source>
        <strain evidence="1 2">DSM 27939</strain>
    </source>
</reference>
<comment type="caution">
    <text evidence="1">The sequence shown here is derived from an EMBL/GenBank/DDBJ whole genome shotgun (WGS) entry which is preliminary data.</text>
</comment>
<evidence type="ECO:0000313" key="1">
    <source>
        <dbReference type="EMBL" id="MBB5366352.1"/>
    </source>
</evidence>